<dbReference type="Proteomes" id="UP001642540">
    <property type="component" value="Unassembled WGS sequence"/>
</dbReference>
<evidence type="ECO:0000313" key="2">
    <source>
        <dbReference type="Proteomes" id="UP001642540"/>
    </source>
</evidence>
<comment type="caution">
    <text evidence="1">The sequence shown here is derived from an EMBL/GenBank/DDBJ whole genome shotgun (WGS) entry which is preliminary data.</text>
</comment>
<protein>
    <submittedName>
        <fullName evidence="1">Uncharacterized protein</fullName>
    </submittedName>
</protein>
<keyword evidence="2" id="KW-1185">Reference proteome</keyword>
<dbReference type="EMBL" id="CAXLJM020000049">
    <property type="protein sequence ID" value="CAL8113385.1"/>
    <property type="molecule type" value="Genomic_DNA"/>
</dbReference>
<name>A0ABP1R0Q7_9HEXA</name>
<reference evidence="1 2" key="1">
    <citation type="submission" date="2024-08" db="EMBL/GenBank/DDBJ databases">
        <authorList>
            <person name="Cucini C."/>
            <person name="Frati F."/>
        </authorList>
    </citation>
    <scope>NUCLEOTIDE SEQUENCE [LARGE SCALE GENOMIC DNA]</scope>
</reference>
<evidence type="ECO:0000313" key="1">
    <source>
        <dbReference type="EMBL" id="CAL8113385.1"/>
    </source>
</evidence>
<organism evidence="1 2">
    <name type="scientific">Orchesella dallaii</name>
    <dbReference type="NCBI Taxonomy" id="48710"/>
    <lineage>
        <taxon>Eukaryota</taxon>
        <taxon>Metazoa</taxon>
        <taxon>Ecdysozoa</taxon>
        <taxon>Arthropoda</taxon>
        <taxon>Hexapoda</taxon>
        <taxon>Collembola</taxon>
        <taxon>Entomobryomorpha</taxon>
        <taxon>Entomobryoidea</taxon>
        <taxon>Orchesellidae</taxon>
        <taxon>Orchesellinae</taxon>
        <taxon>Orchesella</taxon>
    </lineage>
</organism>
<proteinExistence type="predicted"/>
<accession>A0ABP1R0Q7</accession>
<gene>
    <name evidence="1" type="ORF">ODALV1_LOCUS15998</name>
</gene>
<sequence length="105" mass="11658">MKNLDTCIFAAYHGTPFLHRLERPLRNQTTATGRKKRSLPAMSLDVAGLEGGGWCFQSKENLIKTTEAYVNYNCPDTTKPLEEVMKMIEALDAPVDVSTTPDPTV</sequence>